<organism evidence="1">
    <name type="scientific">marine sediment metagenome</name>
    <dbReference type="NCBI Taxonomy" id="412755"/>
    <lineage>
        <taxon>unclassified sequences</taxon>
        <taxon>metagenomes</taxon>
        <taxon>ecological metagenomes</taxon>
    </lineage>
</organism>
<dbReference type="AlphaFoldDB" id="X1B7X3"/>
<name>X1B7X3_9ZZZZ</name>
<evidence type="ECO:0000313" key="1">
    <source>
        <dbReference type="EMBL" id="GAG80243.1"/>
    </source>
</evidence>
<gene>
    <name evidence="1" type="ORF">S01H4_27867</name>
</gene>
<dbReference type="EMBL" id="BART01013712">
    <property type="protein sequence ID" value="GAG80243.1"/>
    <property type="molecule type" value="Genomic_DNA"/>
</dbReference>
<accession>X1B7X3</accession>
<comment type="caution">
    <text evidence="1">The sequence shown here is derived from an EMBL/GenBank/DDBJ whole genome shotgun (WGS) entry which is preliminary data.</text>
</comment>
<reference evidence="1" key="1">
    <citation type="journal article" date="2014" name="Front. Microbiol.">
        <title>High frequency of phylogenetically diverse reductive dehalogenase-homologous genes in deep subseafloor sedimentary metagenomes.</title>
        <authorList>
            <person name="Kawai M."/>
            <person name="Futagami T."/>
            <person name="Toyoda A."/>
            <person name="Takaki Y."/>
            <person name="Nishi S."/>
            <person name="Hori S."/>
            <person name="Arai W."/>
            <person name="Tsubouchi T."/>
            <person name="Morono Y."/>
            <person name="Uchiyama I."/>
            <person name="Ito T."/>
            <person name="Fujiyama A."/>
            <person name="Inagaki F."/>
            <person name="Takami H."/>
        </authorList>
    </citation>
    <scope>NUCLEOTIDE SEQUENCE</scope>
    <source>
        <strain evidence="1">Expedition CK06-06</strain>
    </source>
</reference>
<sequence length="97" mass="10988">MRQAHEEGIHPFVFLLSIVRDESKDEKMRVYAANSCLPYCAQRLMQTEIRVSNELDTLTVSEKVALVSSLRSGILERQPDTTLPQLEVIEGEAVKVE</sequence>
<proteinExistence type="predicted"/>
<protein>
    <submittedName>
        <fullName evidence="1">Uncharacterized protein</fullName>
    </submittedName>
</protein>